<evidence type="ECO:0000313" key="3">
    <source>
        <dbReference type="Proteomes" id="UP000295281"/>
    </source>
</evidence>
<feature type="domain" description="VOC" evidence="1">
    <location>
        <begin position="5"/>
        <end position="115"/>
    </location>
</feature>
<reference evidence="2 3" key="1">
    <citation type="submission" date="2019-03" db="EMBL/GenBank/DDBJ databases">
        <title>Genomic Encyclopedia of Type Strains, Phase IV (KMG-IV): sequencing the most valuable type-strain genomes for metagenomic binning, comparative biology and taxonomic classification.</title>
        <authorList>
            <person name="Goeker M."/>
        </authorList>
    </citation>
    <scope>NUCLEOTIDE SEQUENCE [LARGE SCALE GENOMIC DNA]</scope>
    <source>
        <strain evidence="2 3">DSM 46770</strain>
    </source>
</reference>
<dbReference type="AlphaFoldDB" id="A0A4R6UXM3"/>
<gene>
    <name evidence="2" type="ORF">EV190_10748</name>
</gene>
<organism evidence="2 3">
    <name type="scientific">Actinorugispora endophytica</name>
    <dbReference type="NCBI Taxonomy" id="1605990"/>
    <lineage>
        <taxon>Bacteria</taxon>
        <taxon>Bacillati</taxon>
        <taxon>Actinomycetota</taxon>
        <taxon>Actinomycetes</taxon>
        <taxon>Streptosporangiales</taxon>
        <taxon>Nocardiopsidaceae</taxon>
        <taxon>Actinorugispora</taxon>
    </lineage>
</organism>
<evidence type="ECO:0000313" key="2">
    <source>
        <dbReference type="EMBL" id="TDQ52217.1"/>
    </source>
</evidence>
<keyword evidence="2" id="KW-0560">Oxidoreductase</keyword>
<dbReference type="CDD" id="cd06587">
    <property type="entry name" value="VOC"/>
    <property type="match status" value="1"/>
</dbReference>
<name>A0A4R6UXM3_9ACTN</name>
<dbReference type="PANTHER" id="PTHR35908">
    <property type="entry name" value="HYPOTHETICAL FUSION PROTEIN"/>
    <property type="match status" value="1"/>
</dbReference>
<dbReference type="OrthoDB" id="3212826at2"/>
<keyword evidence="3" id="KW-1185">Reference proteome</keyword>
<dbReference type="InterPro" id="IPR029068">
    <property type="entry name" value="Glyas_Bleomycin-R_OHBP_Dase"/>
</dbReference>
<dbReference type="PROSITE" id="PS51819">
    <property type="entry name" value="VOC"/>
    <property type="match status" value="1"/>
</dbReference>
<accession>A0A4R6UXM3</accession>
<dbReference type="InterPro" id="IPR037523">
    <property type="entry name" value="VOC_core"/>
</dbReference>
<dbReference type="Gene3D" id="3.10.180.10">
    <property type="entry name" value="2,3-Dihydroxybiphenyl 1,2-Dioxygenase, domain 1"/>
    <property type="match status" value="1"/>
</dbReference>
<dbReference type="Proteomes" id="UP000295281">
    <property type="component" value="Unassembled WGS sequence"/>
</dbReference>
<dbReference type="RefSeq" id="WP_133741570.1">
    <property type="nucleotide sequence ID" value="NZ_SNYN01000007.1"/>
</dbReference>
<dbReference type="GO" id="GO:0051213">
    <property type="term" value="F:dioxygenase activity"/>
    <property type="evidence" value="ECO:0007669"/>
    <property type="project" value="UniProtKB-KW"/>
</dbReference>
<sequence length="128" mass="13411">MAVGELDEIVVDCADPASLAVFWARVLGGEPVDRSPDWSYVDPPGQTRVAFQRVPEPKSGKNRLHIDVAVADIHAASAELAALGARLVGGIVTDTAGSFQVLLDPEGNEFCAVSGIDRTGRTGAEAVR</sequence>
<evidence type="ECO:0000259" key="1">
    <source>
        <dbReference type="PROSITE" id="PS51819"/>
    </source>
</evidence>
<dbReference type="SUPFAM" id="SSF54593">
    <property type="entry name" value="Glyoxalase/Bleomycin resistance protein/Dihydroxybiphenyl dioxygenase"/>
    <property type="match status" value="1"/>
</dbReference>
<comment type="caution">
    <text evidence="2">The sequence shown here is derived from an EMBL/GenBank/DDBJ whole genome shotgun (WGS) entry which is preliminary data.</text>
</comment>
<proteinExistence type="predicted"/>
<protein>
    <submittedName>
        <fullName evidence="2">Glyoxalase/bleomycin resistance protein/dioxygenase superfamily protein</fullName>
    </submittedName>
</protein>
<dbReference type="Pfam" id="PF18029">
    <property type="entry name" value="Glyoxalase_6"/>
    <property type="match status" value="1"/>
</dbReference>
<dbReference type="PANTHER" id="PTHR35908:SF1">
    <property type="entry name" value="CONSERVED PROTEIN"/>
    <property type="match status" value="1"/>
</dbReference>
<dbReference type="InterPro" id="IPR041581">
    <property type="entry name" value="Glyoxalase_6"/>
</dbReference>
<keyword evidence="2" id="KW-0223">Dioxygenase</keyword>
<dbReference type="EMBL" id="SNYN01000007">
    <property type="protein sequence ID" value="TDQ52217.1"/>
    <property type="molecule type" value="Genomic_DNA"/>
</dbReference>